<dbReference type="SUPFAM" id="SSF54665">
    <property type="entry name" value="CO dehydrogenase molybdoprotein N-domain-like"/>
    <property type="match status" value="1"/>
</dbReference>
<reference evidence="4 5" key="1">
    <citation type="submission" date="2020-03" db="EMBL/GenBank/DDBJ databases">
        <title>Whole genome shotgun sequence of Phytohabitans flavus NBRC 107702.</title>
        <authorList>
            <person name="Komaki H."/>
            <person name="Tamura T."/>
        </authorList>
    </citation>
    <scope>NUCLEOTIDE SEQUENCE [LARGE SCALE GENOMIC DNA]</scope>
    <source>
        <strain evidence="4 5">NBRC 107702</strain>
    </source>
</reference>
<keyword evidence="2" id="KW-0560">Oxidoreductase</keyword>
<dbReference type="Proteomes" id="UP000502508">
    <property type="component" value="Chromosome"/>
</dbReference>
<evidence type="ECO:0000256" key="2">
    <source>
        <dbReference type="ARBA" id="ARBA00023002"/>
    </source>
</evidence>
<proteinExistence type="predicted"/>
<keyword evidence="1" id="KW-0500">Molybdenum</keyword>
<dbReference type="InterPro" id="IPR008274">
    <property type="entry name" value="AldOxase/xan_DH_MoCoBD1"/>
</dbReference>
<reference evidence="4 5" key="2">
    <citation type="submission" date="2020-03" db="EMBL/GenBank/DDBJ databases">
        <authorList>
            <person name="Ichikawa N."/>
            <person name="Kimura A."/>
            <person name="Kitahashi Y."/>
            <person name="Uohara A."/>
        </authorList>
    </citation>
    <scope>NUCLEOTIDE SEQUENCE [LARGE SCALE GENOMIC DNA]</scope>
    <source>
        <strain evidence="4 5">NBRC 107702</strain>
    </source>
</reference>
<dbReference type="GO" id="GO:0016491">
    <property type="term" value="F:oxidoreductase activity"/>
    <property type="evidence" value="ECO:0007669"/>
    <property type="project" value="UniProtKB-KW"/>
</dbReference>
<evidence type="ECO:0000256" key="1">
    <source>
        <dbReference type="ARBA" id="ARBA00022505"/>
    </source>
</evidence>
<dbReference type="InterPro" id="IPR046867">
    <property type="entry name" value="AldOxase/xan_DH_MoCoBD2"/>
</dbReference>
<dbReference type="Gene3D" id="3.30.365.10">
    <property type="entry name" value="Aldehyde oxidase/xanthine dehydrogenase, molybdopterin binding domain"/>
    <property type="match status" value="4"/>
</dbReference>
<keyword evidence="5" id="KW-1185">Reference proteome</keyword>
<dbReference type="PANTHER" id="PTHR11908">
    <property type="entry name" value="XANTHINE DEHYDROGENASE"/>
    <property type="match status" value="1"/>
</dbReference>
<dbReference type="InterPro" id="IPR037165">
    <property type="entry name" value="AldOxase/xan_DH_Mopterin-bd_sf"/>
</dbReference>
<evidence type="ECO:0000313" key="4">
    <source>
        <dbReference type="EMBL" id="BCB75118.1"/>
    </source>
</evidence>
<dbReference type="Pfam" id="PF01315">
    <property type="entry name" value="Ald_Xan_dh_C"/>
    <property type="match status" value="1"/>
</dbReference>
<dbReference type="Pfam" id="PF20256">
    <property type="entry name" value="MoCoBD_2"/>
    <property type="match status" value="1"/>
</dbReference>
<evidence type="ECO:0000313" key="5">
    <source>
        <dbReference type="Proteomes" id="UP000502508"/>
    </source>
</evidence>
<dbReference type="PANTHER" id="PTHR11908:SF132">
    <property type="entry name" value="ALDEHYDE OXIDASE 1-RELATED"/>
    <property type="match status" value="1"/>
</dbReference>
<dbReference type="InterPro" id="IPR036856">
    <property type="entry name" value="Ald_Oxase/Xan_DH_a/b_sf"/>
</dbReference>
<dbReference type="InterPro" id="IPR000674">
    <property type="entry name" value="Ald_Oxase/Xan_DH_a/b"/>
</dbReference>
<dbReference type="SMART" id="SM01008">
    <property type="entry name" value="Ald_Xan_dh_C"/>
    <property type="match status" value="1"/>
</dbReference>
<dbReference type="SUPFAM" id="SSF56003">
    <property type="entry name" value="Molybdenum cofactor-binding domain"/>
    <property type="match status" value="1"/>
</dbReference>
<dbReference type="Gene3D" id="3.90.1170.50">
    <property type="entry name" value="Aldehyde oxidase/xanthine dehydrogenase, a/b hammerhead"/>
    <property type="match status" value="1"/>
</dbReference>
<dbReference type="Pfam" id="PF02738">
    <property type="entry name" value="MoCoBD_1"/>
    <property type="match status" value="1"/>
</dbReference>
<organism evidence="4 5">
    <name type="scientific">Phytohabitans flavus</name>
    <dbReference type="NCBI Taxonomy" id="1076124"/>
    <lineage>
        <taxon>Bacteria</taxon>
        <taxon>Bacillati</taxon>
        <taxon>Actinomycetota</taxon>
        <taxon>Actinomycetes</taxon>
        <taxon>Micromonosporales</taxon>
        <taxon>Micromonosporaceae</taxon>
    </lineage>
</organism>
<dbReference type="AlphaFoldDB" id="A0A6F8XMV9"/>
<dbReference type="KEGG" id="pfla:Pflav_015280"/>
<gene>
    <name evidence="4" type="ORF">Pflav_015280</name>
</gene>
<feature type="domain" description="Aldehyde oxidase/xanthine dehydrogenase a/b hammerhead" evidence="3">
    <location>
        <begin position="32"/>
        <end position="148"/>
    </location>
</feature>
<evidence type="ECO:0000259" key="3">
    <source>
        <dbReference type="SMART" id="SM01008"/>
    </source>
</evidence>
<dbReference type="InterPro" id="IPR016208">
    <property type="entry name" value="Ald_Oxase/xanthine_DH-like"/>
</dbReference>
<protein>
    <submittedName>
        <fullName evidence="4">Carbon monoxide dehydrogenase</fullName>
    </submittedName>
</protein>
<dbReference type="EMBL" id="AP022870">
    <property type="protein sequence ID" value="BCB75118.1"/>
    <property type="molecule type" value="Genomic_DNA"/>
</dbReference>
<dbReference type="GO" id="GO:0005506">
    <property type="term" value="F:iron ion binding"/>
    <property type="evidence" value="ECO:0007669"/>
    <property type="project" value="InterPro"/>
</dbReference>
<name>A0A6F8XMV9_9ACTN</name>
<accession>A0A6F8XMV9</accession>
<sequence length="799" mass="85698">MTNATNQPGAGDIEPQDGLVSELRRDGDLIMTGAAGYVDDLPLGHVAHAAILRSPHPHARIVAIDVEKVKAARNVLAVLTGDDLVGMVNPLPHLFDPKIFGLPTAEFYALATEKVRWVGEPVAAVAAETLADAERALDLIDVVYEEIPFVTDAVEAMARGAPKVFDHWEDNVLAMFPFEEGDVDAAIAASTHVIKDVISIQRFQAAPMECRGYVGDWTRGGKITIHASTQQPHQVRTKLSVTLGVTEANIRVVQPRVGGSFGLKFHGYQEESLVCLLSRLAGRPVKWLETRAESLLIGAREFRHEFRVGFEPNGRINGVHNRSIGNIGCLSTWGGWSMVYPNGMSFPGPYAIKNYKMESYGVVTNKAPWSGARGYGKESATLVIERIVDLVAKKIGMDAIDVRRVNFIASDQFPYWTRAKHLDSGDYQGALDQVVELSGYHEWRRVQRDRPADGPLLGVGVAFDLTPEGADASSLIRGHDTTTVRVSPNGAVSVLTGVTSSGTGNETSIAALVAREFGVHPSTVSVFQGDTDISPYGFGSFSGRSLVAGGGAGVLAAREIKDKLRTAASVLLEVEPGDVVFSDGQVRSAANPSRAMDFALLCEQIYSTSYVNPGLLEPQLEATCTYRPGNVTMVPDEHGRISPYPCFPYSAHVAVVEIDRETGYPRVIDYSCVHDSGTVISPKLVDSQLNGAIVMGIGGALYESQPFDDKGHPEALTFKQYLLPRATDLPTIRLGTQVTPSPFTLFGAKGAGESGVGGALASVAIAVNDALEPVGVTVHQLPLTPSRILDALLSSDVAR</sequence>
<dbReference type="RefSeq" id="WP_173034726.1">
    <property type="nucleotide sequence ID" value="NZ_AP022870.1"/>
</dbReference>